<gene>
    <name evidence="7" type="primary">rnr</name>
    <name evidence="10" type="ORF">A2648_01870</name>
</gene>
<dbReference type="SMART" id="SM00316">
    <property type="entry name" value="S1"/>
    <property type="match status" value="1"/>
</dbReference>
<feature type="domain" description="S1 motif" evidence="9">
    <location>
        <begin position="590"/>
        <end position="671"/>
    </location>
</feature>
<dbReference type="GO" id="GO:0008859">
    <property type="term" value="F:exoribonuclease II activity"/>
    <property type="evidence" value="ECO:0007669"/>
    <property type="project" value="UniProtKB-UniRule"/>
</dbReference>
<evidence type="ECO:0000256" key="2">
    <source>
        <dbReference type="ARBA" id="ARBA00022490"/>
    </source>
</evidence>
<comment type="caution">
    <text evidence="10">The sequence shown here is derived from an EMBL/GenBank/DDBJ whole genome shotgun (WGS) entry which is preliminary data.</text>
</comment>
<dbReference type="Pfam" id="PF17876">
    <property type="entry name" value="CSD2"/>
    <property type="match status" value="1"/>
</dbReference>
<feature type="region of interest" description="Disordered" evidence="8">
    <location>
        <begin position="37"/>
        <end position="63"/>
    </location>
</feature>
<proteinExistence type="inferred from homology"/>
<dbReference type="GO" id="GO:0005829">
    <property type="term" value="C:cytosol"/>
    <property type="evidence" value="ECO:0007669"/>
    <property type="project" value="TreeGrafter"/>
</dbReference>
<evidence type="ECO:0000256" key="1">
    <source>
        <dbReference type="ARBA" id="ARBA00001849"/>
    </source>
</evidence>
<dbReference type="PROSITE" id="PS50126">
    <property type="entry name" value="S1"/>
    <property type="match status" value="1"/>
</dbReference>
<dbReference type="PANTHER" id="PTHR23355">
    <property type="entry name" value="RIBONUCLEASE"/>
    <property type="match status" value="1"/>
</dbReference>
<dbReference type="Pfam" id="PF00575">
    <property type="entry name" value="S1"/>
    <property type="match status" value="1"/>
</dbReference>
<dbReference type="EMBL" id="MHLH01000015">
    <property type="protein sequence ID" value="OGZ03682.1"/>
    <property type="molecule type" value="Genomic_DNA"/>
</dbReference>
<dbReference type="PANTHER" id="PTHR23355:SF9">
    <property type="entry name" value="DIS3-LIKE EXONUCLEASE 2"/>
    <property type="match status" value="1"/>
</dbReference>
<dbReference type="CDD" id="cd04471">
    <property type="entry name" value="S1_RNase_R"/>
    <property type="match status" value="1"/>
</dbReference>
<dbReference type="HAMAP" id="MF_01895">
    <property type="entry name" value="RNase_R"/>
    <property type="match status" value="1"/>
</dbReference>
<dbReference type="PROSITE" id="PS01175">
    <property type="entry name" value="RIBONUCLEASE_II"/>
    <property type="match status" value="1"/>
</dbReference>
<evidence type="ECO:0000313" key="10">
    <source>
        <dbReference type="EMBL" id="OGZ03682.1"/>
    </source>
</evidence>
<reference evidence="10 11" key="1">
    <citation type="journal article" date="2016" name="Nat. Commun.">
        <title>Thousands of microbial genomes shed light on interconnected biogeochemical processes in an aquifer system.</title>
        <authorList>
            <person name="Anantharaman K."/>
            <person name="Brown C.T."/>
            <person name="Hug L.A."/>
            <person name="Sharon I."/>
            <person name="Castelle C.J."/>
            <person name="Probst A.J."/>
            <person name="Thomas B.C."/>
            <person name="Singh A."/>
            <person name="Wilkins M.J."/>
            <person name="Karaoz U."/>
            <person name="Brodie E.L."/>
            <person name="Williams K.H."/>
            <person name="Hubbard S.S."/>
            <person name="Banfield J.F."/>
        </authorList>
    </citation>
    <scope>NUCLEOTIDE SEQUENCE [LARGE SCALE GENOMIC DNA]</scope>
</reference>
<evidence type="ECO:0000256" key="7">
    <source>
        <dbReference type="HAMAP-Rule" id="MF_01895"/>
    </source>
</evidence>
<keyword evidence="2 7" id="KW-0963">Cytoplasm</keyword>
<dbReference type="InterPro" id="IPR040476">
    <property type="entry name" value="CSD2"/>
</dbReference>
<dbReference type="InterPro" id="IPR022966">
    <property type="entry name" value="RNase_II/R_CS"/>
</dbReference>
<keyword evidence="3 7" id="KW-0540">Nuclease</keyword>
<evidence type="ECO:0000256" key="8">
    <source>
        <dbReference type="SAM" id="MobiDB-lite"/>
    </source>
</evidence>
<dbReference type="InterPro" id="IPR003029">
    <property type="entry name" value="S1_domain"/>
</dbReference>
<comment type="subcellular location">
    <subcellularLocation>
        <location evidence="7">Cytoplasm</location>
    </subcellularLocation>
</comment>
<comment type="function">
    <text evidence="7">3'-5' exoribonuclease that releases 5'-nucleoside monophosphates and is involved in maturation of structured RNAs.</text>
</comment>
<protein>
    <recommendedName>
        <fullName evidence="7">Ribonuclease R</fullName>
        <shortName evidence="7">RNase R</shortName>
        <ecNumber evidence="7">3.1.13.1</ecNumber>
    </recommendedName>
</protein>
<dbReference type="InterPro" id="IPR050180">
    <property type="entry name" value="RNR_Ribonuclease"/>
</dbReference>
<dbReference type="NCBIfam" id="TIGR00358">
    <property type="entry name" value="3_prime_RNase"/>
    <property type="match status" value="1"/>
</dbReference>
<dbReference type="NCBIfam" id="TIGR02063">
    <property type="entry name" value="RNase_R"/>
    <property type="match status" value="1"/>
</dbReference>
<evidence type="ECO:0000256" key="5">
    <source>
        <dbReference type="ARBA" id="ARBA00022839"/>
    </source>
</evidence>
<dbReference type="EC" id="3.1.13.1" evidence="7"/>
<dbReference type="InterPro" id="IPR012340">
    <property type="entry name" value="NA-bd_OB-fold"/>
</dbReference>
<organism evidence="10 11">
    <name type="scientific">Candidatus Lloydbacteria bacterium RIFCSPHIGHO2_01_FULL_41_20</name>
    <dbReference type="NCBI Taxonomy" id="1798657"/>
    <lineage>
        <taxon>Bacteria</taxon>
        <taxon>Candidatus Lloydiibacteriota</taxon>
    </lineage>
</organism>
<dbReference type="STRING" id="1798657.A2648_01870"/>
<evidence type="ECO:0000256" key="3">
    <source>
        <dbReference type="ARBA" id="ARBA00022722"/>
    </source>
</evidence>
<dbReference type="Proteomes" id="UP000178841">
    <property type="component" value="Unassembled WGS sequence"/>
</dbReference>
<evidence type="ECO:0000256" key="6">
    <source>
        <dbReference type="ARBA" id="ARBA00022884"/>
    </source>
</evidence>
<comment type="catalytic activity">
    <reaction evidence="1 7">
        <text>Exonucleolytic cleavage in the 3'- to 5'-direction to yield nucleoside 5'-phosphates.</text>
        <dbReference type="EC" id="3.1.13.1"/>
    </reaction>
</comment>
<dbReference type="Gene3D" id="2.40.50.140">
    <property type="entry name" value="Nucleic acid-binding proteins"/>
    <property type="match status" value="1"/>
</dbReference>
<feature type="region of interest" description="Disordered" evidence="8">
    <location>
        <begin position="1"/>
        <end position="21"/>
    </location>
</feature>
<dbReference type="GO" id="GO:0006402">
    <property type="term" value="P:mRNA catabolic process"/>
    <property type="evidence" value="ECO:0007669"/>
    <property type="project" value="TreeGrafter"/>
</dbReference>
<keyword evidence="5 7" id="KW-0269">Exonuclease</keyword>
<dbReference type="GO" id="GO:0003723">
    <property type="term" value="F:RNA binding"/>
    <property type="evidence" value="ECO:0007669"/>
    <property type="project" value="UniProtKB-UniRule"/>
</dbReference>
<evidence type="ECO:0000256" key="4">
    <source>
        <dbReference type="ARBA" id="ARBA00022801"/>
    </source>
</evidence>
<keyword evidence="6 7" id="KW-0694">RNA-binding</keyword>
<dbReference type="Pfam" id="PF00773">
    <property type="entry name" value="RNB"/>
    <property type="match status" value="1"/>
</dbReference>
<keyword evidence="4 7" id="KW-0378">Hydrolase</keyword>
<dbReference type="SUPFAM" id="SSF50249">
    <property type="entry name" value="Nucleic acid-binding proteins"/>
    <property type="match status" value="3"/>
</dbReference>
<dbReference type="AlphaFoldDB" id="A0A1G2CR50"/>
<accession>A0A1G2CR50</accession>
<dbReference type="InterPro" id="IPR001900">
    <property type="entry name" value="RNase_II/R"/>
</dbReference>
<sequence>MKGKTKKGARGEGGNSSTLLGTLSITGKGMGYVRVHPVRSRSPQGDRSTRNARVASNGVKDREENIEIDSKNLNTGLQGDQVKVKIIGKNRDGEDLGKITEIISRGKAGFAGVIEEEKGKYFLVPSDIKMYTDIAIPKENLGGALKGQKVFVVITDWTDSAKNPVGKVTEVLGKPGEHNAEMKGIALEKGFKEGFPGNVEKEAEELKKDGITEAEIKKRRDFRNITTFTIDPFDAKDFDDALSYKDLNGGRVEIGIHIADVSHYVRPKTAIDKEAIKRSTSLYLVDRTIPMLPKTLSNDLCSLNPNEDKLTMSAVFTLDSNAQVLEKWFGKTIIHSDKRFTYEEAQEILDKGEGKLHKELDTLNRLAKKLTEERHEKGAISMDQEEVKFELDKDGVPLRVFKKVRQDTNKLIEEFMLLANKKVAKFVAEMEEESVFVYRVHDNPDYDRMHNLTLFLKSLGYNLKTKDGVVEGKELNNLIKSLEGKPGKDTIQTAIVRSMAKAIYTTKNIGHYGLAFEHYTHFTSPIRRYPDVMVHRLLEEYLSGKKIKEDEWHLYEAMCVYSSQREKEAADAERASIKYKQVEYMSARIGQLFDGIISGVTEWGVYVEEKETKCEGMIKLRDLGDDYFVFDEKNYRVYGERTKKSFTLGDPVKFKVVATDMVRKTIDYKFV</sequence>
<evidence type="ECO:0000313" key="11">
    <source>
        <dbReference type="Proteomes" id="UP000178841"/>
    </source>
</evidence>
<dbReference type="InterPro" id="IPR011805">
    <property type="entry name" value="RNase_R"/>
</dbReference>
<name>A0A1G2CR50_9BACT</name>
<dbReference type="InterPro" id="IPR004476">
    <property type="entry name" value="RNase_II/RNase_R"/>
</dbReference>
<dbReference type="SMART" id="SM00955">
    <property type="entry name" value="RNB"/>
    <property type="match status" value="1"/>
</dbReference>
<comment type="similarity">
    <text evidence="7">Belongs to the RNR ribonuclease family. RNase R subfamily.</text>
</comment>
<evidence type="ECO:0000259" key="9">
    <source>
        <dbReference type="PROSITE" id="PS50126"/>
    </source>
</evidence>